<evidence type="ECO:0000313" key="3">
    <source>
        <dbReference type="Proteomes" id="UP000001822"/>
    </source>
</evidence>
<keyword evidence="1" id="KW-0732">Signal</keyword>
<gene>
    <name evidence="2" type="ordered locus">CHU_2477</name>
</gene>
<keyword evidence="3" id="KW-1185">Reference proteome</keyword>
<organism evidence="2 3">
    <name type="scientific">Cytophaga hutchinsonii (strain ATCC 33406 / DSM 1761 / CIP 103989 / NBRC 15051 / NCIMB 9469 / D465)</name>
    <dbReference type="NCBI Taxonomy" id="269798"/>
    <lineage>
        <taxon>Bacteria</taxon>
        <taxon>Pseudomonadati</taxon>
        <taxon>Bacteroidota</taxon>
        <taxon>Cytophagia</taxon>
        <taxon>Cytophagales</taxon>
        <taxon>Cytophagaceae</taxon>
        <taxon>Cytophaga</taxon>
    </lineage>
</organism>
<evidence type="ECO:0000256" key="1">
    <source>
        <dbReference type="SAM" id="SignalP"/>
    </source>
</evidence>
<dbReference type="AlphaFoldDB" id="A0A6N4STN1"/>
<dbReference type="KEGG" id="chu:CHU_2477"/>
<protein>
    <submittedName>
        <fullName evidence="2">Uncharacterized protein</fullName>
    </submittedName>
</protein>
<dbReference type="RefSeq" id="WP_011585845.1">
    <property type="nucleotide sequence ID" value="NC_008255.1"/>
</dbReference>
<dbReference type="Proteomes" id="UP000001822">
    <property type="component" value="Chromosome"/>
</dbReference>
<reference evidence="2 3" key="1">
    <citation type="journal article" date="2007" name="Appl. Environ. Microbiol.">
        <title>Genome sequence of the cellulolytic gliding bacterium Cytophaga hutchinsonii.</title>
        <authorList>
            <person name="Xie G."/>
            <person name="Bruce D.C."/>
            <person name="Challacombe J.F."/>
            <person name="Chertkov O."/>
            <person name="Detter J.C."/>
            <person name="Gilna P."/>
            <person name="Han C.S."/>
            <person name="Lucas S."/>
            <person name="Misra M."/>
            <person name="Myers G.L."/>
            <person name="Richardson P."/>
            <person name="Tapia R."/>
            <person name="Thayer N."/>
            <person name="Thompson L.S."/>
            <person name="Brettin T.S."/>
            <person name="Henrissat B."/>
            <person name="Wilson D.B."/>
            <person name="McBride M.J."/>
        </authorList>
    </citation>
    <scope>NUCLEOTIDE SEQUENCE [LARGE SCALE GENOMIC DNA]</scope>
    <source>
        <strain evidence="3">ATCC 33406 / DSM 1761 / CIP 103989 / NBRC 15051 / NCIMB 9469 / D465</strain>
    </source>
</reference>
<accession>A0A6N4STN1</accession>
<proteinExistence type="predicted"/>
<evidence type="ECO:0000313" key="2">
    <source>
        <dbReference type="EMBL" id="ABG59731.1"/>
    </source>
</evidence>
<sequence>MKTLFKSILLTSILFLSILNNLQAQNKYDYAMVTYRFKDKIVEVDINGEVYTKIDVDVKENGNSYYLVSPALKQVKKMNNEGWELFDTAITEPNGGYSIYLLFKKKSRLTI</sequence>
<feature type="signal peptide" evidence="1">
    <location>
        <begin position="1"/>
        <end position="24"/>
    </location>
</feature>
<feature type="chain" id="PRO_5027119538" evidence="1">
    <location>
        <begin position="25"/>
        <end position="111"/>
    </location>
</feature>
<dbReference type="EMBL" id="CP000383">
    <property type="protein sequence ID" value="ABG59731.1"/>
    <property type="molecule type" value="Genomic_DNA"/>
</dbReference>
<name>A0A6N4STN1_CYTH3</name>